<gene>
    <name evidence="3" type="ORF">NS263_11000</name>
</gene>
<dbReference type="EMBL" id="LDRB01000058">
    <property type="protein sequence ID" value="KTR39199.1"/>
    <property type="molecule type" value="Genomic_DNA"/>
</dbReference>
<dbReference type="Pfam" id="PF00665">
    <property type="entry name" value="rve"/>
    <property type="match status" value="1"/>
</dbReference>
<dbReference type="InterPro" id="IPR012337">
    <property type="entry name" value="RNaseH-like_sf"/>
</dbReference>
<evidence type="ECO:0000259" key="2">
    <source>
        <dbReference type="PROSITE" id="PS50994"/>
    </source>
</evidence>
<dbReference type="InterPro" id="IPR048020">
    <property type="entry name" value="Transpos_IS3"/>
</dbReference>
<dbReference type="InterPro" id="IPR036397">
    <property type="entry name" value="RNaseH_sf"/>
</dbReference>
<dbReference type="InterPro" id="IPR025948">
    <property type="entry name" value="HTH-like_dom"/>
</dbReference>
<comment type="caution">
    <text evidence="3">The sequence shown here is derived from an EMBL/GenBank/DDBJ whole genome shotgun (WGS) entry which is preliminary data.</text>
</comment>
<keyword evidence="4" id="KW-1185">Reference proteome</keyword>
<dbReference type="Pfam" id="PF13276">
    <property type="entry name" value="HTH_21"/>
    <property type="match status" value="1"/>
</dbReference>
<dbReference type="InterPro" id="IPR050900">
    <property type="entry name" value="Transposase_IS3/IS150/IS904"/>
</dbReference>
<evidence type="ECO:0000313" key="3">
    <source>
        <dbReference type="EMBL" id="KTR39199.1"/>
    </source>
</evidence>
<comment type="function">
    <text evidence="1">Involved in the transposition of the insertion sequence.</text>
</comment>
<dbReference type="PANTHER" id="PTHR46889">
    <property type="entry name" value="TRANSPOSASE INSF FOR INSERTION SEQUENCE IS3B-RELATED"/>
    <property type="match status" value="1"/>
</dbReference>
<dbReference type="Proteomes" id="UP000078335">
    <property type="component" value="Unassembled WGS sequence"/>
</dbReference>
<dbReference type="Gene3D" id="3.30.420.10">
    <property type="entry name" value="Ribonuclease H-like superfamily/Ribonuclease H"/>
    <property type="match status" value="1"/>
</dbReference>
<dbReference type="SUPFAM" id="SSF53098">
    <property type="entry name" value="Ribonuclease H-like"/>
    <property type="match status" value="1"/>
</dbReference>
<evidence type="ECO:0000313" key="4">
    <source>
        <dbReference type="Proteomes" id="UP000078335"/>
    </source>
</evidence>
<reference evidence="3 4" key="1">
    <citation type="journal article" date="2016" name="Front. Microbiol.">
        <title>Genomic Resource of Rice Seed Associated Bacteria.</title>
        <authorList>
            <person name="Midha S."/>
            <person name="Bansal K."/>
            <person name="Sharma S."/>
            <person name="Kumar N."/>
            <person name="Patil P.P."/>
            <person name="Chaudhry V."/>
            <person name="Patil P.B."/>
        </authorList>
    </citation>
    <scope>NUCLEOTIDE SEQUENCE [LARGE SCALE GENOMIC DNA]</scope>
    <source>
        <strain evidence="3 4">NS263</strain>
    </source>
</reference>
<dbReference type="InterPro" id="IPR001584">
    <property type="entry name" value="Integrase_cat-core"/>
</dbReference>
<accession>A0ABR5S5S1</accession>
<evidence type="ECO:0000256" key="1">
    <source>
        <dbReference type="ARBA" id="ARBA00002286"/>
    </source>
</evidence>
<name>A0ABR5S5S1_9MICO</name>
<dbReference type="PROSITE" id="PS50994">
    <property type="entry name" value="INTEGRASE"/>
    <property type="match status" value="1"/>
</dbReference>
<protein>
    <recommendedName>
        <fullName evidence="2">Integrase catalytic domain-containing protein</fullName>
    </recommendedName>
</protein>
<dbReference type="PANTHER" id="PTHR46889:SF5">
    <property type="entry name" value="INTEGRASE PROTEIN"/>
    <property type="match status" value="1"/>
</dbReference>
<dbReference type="Pfam" id="PF13333">
    <property type="entry name" value="rve_2"/>
    <property type="match status" value="1"/>
</dbReference>
<sequence length="305" mass="34607">MTQFIDAHKHEFGVESICRTLQVAPSSDYAVKSRRPSARSVSDTARTVEVERVHRNNYGVYGARKVHAQLRREGHQVARCTVERLMRLAGLQGVSKRKGPRTTVPSPVVDRPADLVQRAFAATGPDQLWVADITYIRTFSGWVYAAFVTDVFSRRIVGWQLSRNMRTDLVLDALEMGIWTRQREGRDLSQLVHHSDRGVQYRAIRYTDRLAEAGAVASVGSTGDSYDNALAEAVNSIFKAELIRNRGPWRGLEDLEIATLEYIDWFNHRRLHGELRMVPPVEFEHDHYQHEPAPTTVKAALPSLH</sequence>
<organism evidence="3 4">
    <name type="scientific">Curtobacterium oceanosedimentum</name>
    <dbReference type="NCBI Taxonomy" id="465820"/>
    <lineage>
        <taxon>Bacteria</taxon>
        <taxon>Bacillati</taxon>
        <taxon>Actinomycetota</taxon>
        <taxon>Actinomycetes</taxon>
        <taxon>Micrococcales</taxon>
        <taxon>Microbacteriaceae</taxon>
        <taxon>Curtobacterium</taxon>
    </lineage>
</organism>
<dbReference type="NCBIfam" id="NF033516">
    <property type="entry name" value="transpos_IS3"/>
    <property type="match status" value="1"/>
</dbReference>
<proteinExistence type="predicted"/>
<feature type="domain" description="Integrase catalytic" evidence="2">
    <location>
        <begin position="121"/>
        <end position="287"/>
    </location>
</feature>